<name>A0A6B0U237_IXORI</name>
<organism evidence="1">
    <name type="scientific">Ixodes ricinus</name>
    <name type="common">Common tick</name>
    <name type="synonym">Acarus ricinus</name>
    <dbReference type="NCBI Taxonomy" id="34613"/>
    <lineage>
        <taxon>Eukaryota</taxon>
        <taxon>Metazoa</taxon>
        <taxon>Ecdysozoa</taxon>
        <taxon>Arthropoda</taxon>
        <taxon>Chelicerata</taxon>
        <taxon>Arachnida</taxon>
        <taxon>Acari</taxon>
        <taxon>Parasitiformes</taxon>
        <taxon>Ixodida</taxon>
        <taxon>Ixodoidea</taxon>
        <taxon>Ixodidae</taxon>
        <taxon>Ixodinae</taxon>
        <taxon>Ixodes</taxon>
    </lineage>
</organism>
<dbReference type="AlphaFoldDB" id="A0A6B0U237"/>
<proteinExistence type="predicted"/>
<protein>
    <submittedName>
        <fullName evidence="1">Putative secreted protein</fullName>
    </submittedName>
</protein>
<sequence length="71" mass="7844">MGRPAHLLLPQRATFCFACSVLFSSPSSRRSRWRCLESPLSALCSTLGKPGEASTGCLLARARVNAWFFRL</sequence>
<dbReference type="EMBL" id="GIFC01000681">
    <property type="protein sequence ID" value="MXU82764.1"/>
    <property type="molecule type" value="Transcribed_RNA"/>
</dbReference>
<accession>A0A6B0U237</accession>
<evidence type="ECO:0000313" key="1">
    <source>
        <dbReference type="EMBL" id="MXU82764.1"/>
    </source>
</evidence>
<reference evidence="1" key="1">
    <citation type="submission" date="2019-12" db="EMBL/GenBank/DDBJ databases">
        <title>An insight into the sialome of adult female Ixodes ricinus ticks feeding for 6 days.</title>
        <authorList>
            <person name="Perner J."/>
            <person name="Ribeiro J.M.C."/>
        </authorList>
    </citation>
    <scope>NUCLEOTIDE SEQUENCE</scope>
    <source>
        <strain evidence="1">Semi-engorged</strain>
        <tissue evidence="1">Salivary glands</tissue>
    </source>
</reference>